<protein>
    <recommendedName>
        <fullName evidence="5">Anti-sigma-M factor RsmA</fullName>
    </recommendedName>
</protein>
<proteinExistence type="predicted"/>
<organism evidence="3 4">
    <name type="scientific">Williamsia deligens</name>
    <dbReference type="NCBI Taxonomy" id="321325"/>
    <lineage>
        <taxon>Bacteria</taxon>
        <taxon>Bacillati</taxon>
        <taxon>Actinomycetota</taxon>
        <taxon>Actinomycetes</taxon>
        <taxon>Mycobacteriales</taxon>
        <taxon>Nocardiaceae</taxon>
        <taxon>Williamsia</taxon>
    </lineage>
</organism>
<keyword evidence="4" id="KW-1185">Reference proteome</keyword>
<name>A0ABW3G5V4_9NOCA</name>
<dbReference type="Proteomes" id="UP001597068">
    <property type="component" value="Unassembled WGS sequence"/>
</dbReference>
<evidence type="ECO:0000256" key="1">
    <source>
        <dbReference type="SAM" id="MobiDB-lite"/>
    </source>
</evidence>
<reference evidence="4" key="1">
    <citation type="journal article" date="2019" name="Int. J. Syst. Evol. Microbiol.">
        <title>The Global Catalogue of Microorganisms (GCM) 10K type strain sequencing project: providing services to taxonomists for standard genome sequencing and annotation.</title>
        <authorList>
            <consortium name="The Broad Institute Genomics Platform"/>
            <consortium name="The Broad Institute Genome Sequencing Center for Infectious Disease"/>
            <person name="Wu L."/>
            <person name="Ma J."/>
        </authorList>
    </citation>
    <scope>NUCLEOTIDE SEQUENCE [LARGE SCALE GENOMIC DNA]</scope>
    <source>
        <strain evidence="4">CCUG 50873</strain>
    </source>
</reference>
<evidence type="ECO:0000313" key="3">
    <source>
        <dbReference type="EMBL" id="MFD0925402.1"/>
    </source>
</evidence>
<feature type="region of interest" description="Disordered" evidence="1">
    <location>
        <begin position="146"/>
        <end position="171"/>
    </location>
</feature>
<evidence type="ECO:0000313" key="4">
    <source>
        <dbReference type="Proteomes" id="UP001597068"/>
    </source>
</evidence>
<evidence type="ECO:0008006" key="5">
    <source>
        <dbReference type="Google" id="ProtNLM"/>
    </source>
</evidence>
<comment type="caution">
    <text evidence="3">The sequence shown here is derived from an EMBL/GenBank/DDBJ whole genome shotgun (WGS) entry which is preliminary data.</text>
</comment>
<dbReference type="RefSeq" id="WP_253646645.1">
    <property type="nucleotide sequence ID" value="NZ_BAAAMO010000002.1"/>
</dbReference>
<feature type="transmembrane region" description="Helical" evidence="2">
    <location>
        <begin position="123"/>
        <end position="142"/>
    </location>
</feature>
<gene>
    <name evidence="3" type="ORF">ACFQ04_06595</name>
</gene>
<sequence>MTDDRTPAGEPSGESAAGEPTVPLDLIADLHAGVLSEEDARSVRARVDADPRAQRVLAALDATVADLRDAPVEPVEPPPAVAAAIEETLRSLRDEHAVPPHPADDPRVIALDAARDRRRRRGLLLAAAAAVVVAVVTGIIAVSTATQPSSDSVRADDTTPPSTQASTGAAPVSLLSVLGRTEPTLGDASDPASRLRGCLAANGVPASTAVLGAGPVTVDGDRRIVVLLTTGVAGRFDALVVGPDCAAGRAETISRQVIGATAPTR</sequence>
<keyword evidence="2" id="KW-1133">Transmembrane helix</keyword>
<evidence type="ECO:0000256" key="2">
    <source>
        <dbReference type="SAM" id="Phobius"/>
    </source>
</evidence>
<keyword evidence="2" id="KW-0472">Membrane</keyword>
<feature type="region of interest" description="Disordered" evidence="1">
    <location>
        <begin position="1"/>
        <end position="23"/>
    </location>
</feature>
<keyword evidence="2" id="KW-0812">Transmembrane</keyword>
<accession>A0ABW3G5V4</accession>
<dbReference type="EMBL" id="JBHTIL010000001">
    <property type="protein sequence ID" value="MFD0925402.1"/>
    <property type="molecule type" value="Genomic_DNA"/>
</dbReference>